<dbReference type="SUPFAM" id="SSF48371">
    <property type="entry name" value="ARM repeat"/>
    <property type="match status" value="2"/>
</dbReference>
<dbReference type="RefSeq" id="XP_027195049.1">
    <property type="nucleotide sequence ID" value="XM_027339248.1"/>
</dbReference>
<feature type="compositionally biased region" description="Low complexity" evidence="3">
    <location>
        <begin position="2068"/>
        <end position="2080"/>
    </location>
</feature>
<feature type="region of interest" description="Disordered" evidence="3">
    <location>
        <begin position="915"/>
        <end position="934"/>
    </location>
</feature>
<dbReference type="GO" id="GO:0016055">
    <property type="term" value="P:Wnt signaling pathway"/>
    <property type="evidence" value="ECO:0007669"/>
    <property type="project" value="UniProtKB-KW"/>
</dbReference>
<feature type="region of interest" description="Disordered" evidence="3">
    <location>
        <begin position="1101"/>
        <end position="1162"/>
    </location>
</feature>
<dbReference type="Pfam" id="PF05923">
    <property type="entry name" value="APC_r"/>
    <property type="match status" value="2"/>
</dbReference>
<dbReference type="GO" id="GO:0007389">
    <property type="term" value="P:pattern specification process"/>
    <property type="evidence" value="ECO:0007669"/>
    <property type="project" value="TreeGrafter"/>
</dbReference>
<feature type="region of interest" description="Disordered" evidence="3">
    <location>
        <begin position="1540"/>
        <end position="1560"/>
    </location>
</feature>
<proteinExistence type="inferred from homology"/>
<dbReference type="InterPro" id="IPR011989">
    <property type="entry name" value="ARM-like"/>
</dbReference>
<dbReference type="Proteomes" id="UP000515146">
    <property type="component" value="Unplaced"/>
</dbReference>
<feature type="compositionally biased region" description="Polar residues" evidence="3">
    <location>
        <begin position="837"/>
        <end position="846"/>
    </location>
</feature>
<feature type="non-terminal residue" evidence="5">
    <location>
        <position position="1"/>
    </location>
</feature>
<feature type="compositionally biased region" description="Basic and acidic residues" evidence="3">
    <location>
        <begin position="1899"/>
        <end position="1912"/>
    </location>
</feature>
<dbReference type="GO" id="GO:0016342">
    <property type="term" value="C:catenin complex"/>
    <property type="evidence" value="ECO:0007669"/>
    <property type="project" value="TreeGrafter"/>
</dbReference>
<feature type="compositionally biased region" description="Low complexity" evidence="3">
    <location>
        <begin position="1378"/>
        <end position="1391"/>
    </location>
</feature>
<dbReference type="PANTHER" id="PTHR12607">
    <property type="entry name" value="ADENOMATOUS POLYPOSIS COLI PROTEIN FAMILY"/>
    <property type="match status" value="1"/>
</dbReference>
<dbReference type="SMART" id="SM00185">
    <property type="entry name" value="ARM"/>
    <property type="match status" value="5"/>
</dbReference>
<feature type="region of interest" description="Disordered" evidence="3">
    <location>
        <begin position="2045"/>
        <end position="2089"/>
    </location>
</feature>
<feature type="compositionally biased region" description="Acidic residues" evidence="3">
    <location>
        <begin position="44"/>
        <end position="53"/>
    </location>
</feature>
<dbReference type="InterPro" id="IPR009223">
    <property type="entry name" value="APC_rpt"/>
</dbReference>
<feature type="compositionally biased region" description="Low complexity" evidence="3">
    <location>
        <begin position="526"/>
        <end position="538"/>
    </location>
</feature>
<dbReference type="GO" id="GO:0045295">
    <property type="term" value="F:gamma-catenin binding"/>
    <property type="evidence" value="ECO:0007669"/>
    <property type="project" value="TreeGrafter"/>
</dbReference>
<feature type="region of interest" description="Disordered" evidence="3">
    <location>
        <begin position="1629"/>
        <end position="1662"/>
    </location>
</feature>
<feature type="region of interest" description="Disordered" evidence="3">
    <location>
        <begin position="526"/>
        <end position="545"/>
    </location>
</feature>
<feature type="compositionally biased region" description="Low complexity" evidence="3">
    <location>
        <begin position="1106"/>
        <end position="1122"/>
    </location>
</feature>
<feature type="compositionally biased region" description="Polar residues" evidence="3">
    <location>
        <begin position="982"/>
        <end position="1001"/>
    </location>
</feature>
<reference evidence="5" key="1">
    <citation type="submission" date="2025-08" db="UniProtKB">
        <authorList>
            <consortium name="RefSeq"/>
        </authorList>
    </citation>
    <scope>IDENTIFICATION</scope>
    <source>
        <strain evidence="5">Airmid</strain>
    </source>
</reference>
<feature type="region of interest" description="Disordered" evidence="3">
    <location>
        <begin position="2103"/>
        <end position="2156"/>
    </location>
</feature>
<feature type="compositionally biased region" description="Low complexity" evidence="3">
    <location>
        <begin position="1329"/>
        <end position="1338"/>
    </location>
</feature>
<name>A0A6P6XT17_DERPT</name>
<accession>A0A6P6XT17</accession>
<feature type="compositionally biased region" description="Polar residues" evidence="3">
    <location>
        <begin position="613"/>
        <end position="638"/>
    </location>
</feature>
<feature type="region of interest" description="Disordered" evidence="3">
    <location>
        <begin position="597"/>
        <end position="663"/>
    </location>
</feature>
<feature type="compositionally biased region" description="Low complexity" evidence="3">
    <location>
        <begin position="1639"/>
        <end position="1649"/>
    </location>
</feature>
<feature type="region of interest" description="Disordered" evidence="3">
    <location>
        <begin position="375"/>
        <end position="395"/>
    </location>
</feature>
<dbReference type="KEGG" id="dpte:113789679"/>
<protein>
    <submittedName>
        <fullName evidence="5">Probable WRKY transcription factor protein 1</fullName>
    </submittedName>
</protein>
<feature type="region of interest" description="Disordered" evidence="3">
    <location>
        <begin position="749"/>
        <end position="785"/>
    </location>
</feature>
<dbReference type="GO" id="GO:0005881">
    <property type="term" value="C:cytoplasmic microtubule"/>
    <property type="evidence" value="ECO:0007669"/>
    <property type="project" value="TreeGrafter"/>
</dbReference>
<dbReference type="OMA" id="NKADFCR"/>
<dbReference type="Gene3D" id="1.25.10.10">
    <property type="entry name" value="Leucine-rich Repeat Variant"/>
    <property type="match status" value="1"/>
</dbReference>
<feature type="region of interest" description="Disordered" evidence="3">
    <location>
        <begin position="967"/>
        <end position="1025"/>
    </location>
</feature>
<dbReference type="GO" id="GO:0001708">
    <property type="term" value="P:cell fate specification"/>
    <property type="evidence" value="ECO:0007669"/>
    <property type="project" value="TreeGrafter"/>
</dbReference>
<feature type="compositionally biased region" description="Polar residues" evidence="3">
    <location>
        <begin position="1404"/>
        <end position="1424"/>
    </location>
</feature>
<dbReference type="GO" id="GO:0008017">
    <property type="term" value="F:microtubule binding"/>
    <property type="evidence" value="ECO:0007669"/>
    <property type="project" value="TreeGrafter"/>
</dbReference>
<feature type="region of interest" description="Disordered" evidence="3">
    <location>
        <begin position="1853"/>
        <end position="1929"/>
    </location>
</feature>
<feature type="compositionally biased region" description="Low complexity" evidence="3">
    <location>
        <begin position="1351"/>
        <end position="1362"/>
    </location>
</feature>
<feature type="compositionally biased region" description="Polar residues" evidence="3">
    <location>
        <begin position="1457"/>
        <end position="1489"/>
    </location>
</feature>
<dbReference type="GO" id="GO:0090090">
    <property type="term" value="P:negative regulation of canonical Wnt signaling pathway"/>
    <property type="evidence" value="ECO:0007669"/>
    <property type="project" value="TreeGrafter"/>
</dbReference>
<evidence type="ECO:0000256" key="2">
    <source>
        <dbReference type="ARBA" id="ARBA00022687"/>
    </source>
</evidence>
<feature type="region of interest" description="Disordered" evidence="3">
    <location>
        <begin position="879"/>
        <end position="907"/>
    </location>
</feature>
<feature type="region of interest" description="Disordered" evidence="3">
    <location>
        <begin position="1045"/>
        <end position="1086"/>
    </location>
</feature>
<evidence type="ECO:0000256" key="3">
    <source>
        <dbReference type="SAM" id="MobiDB-lite"/>
    </source>
</evidence>
<gene>
    <name evidence="5" type="primary">LOC113789679</name>
</gene>
<feature type="compositionally biased region" description="Low complexity" evidence="3">
    <location>
        <begin position="1250"/>
        <end position="1280"/>
    </location>
</feature>
<dbReference type="GO" id="GO:0030877">
    <property type="term" value="C:beta-catenin destruction complex"/>
    <property type="evidence" value="ECO:0007669"/>
    <property type="project" value="TreeGrafter"/>
</dbReference>
<dbReference type="InterPro" id="IPR000225">
    <property type="entry name" value="Armadillo"/>
</dbReference>
<keyword evidence="4" id="KW-1185">Reference proteome</keyword>
<dbReference type="InterPro" id="IPR016024">
    <property type="entry name" value="ARM-type_fold"/>
</dbReference>
<feature type="compositionally biased region" description="Basic residues" evidence="3">
    <location>
        <begin position="1430"/>
        <end position="1439"/>
    </location>
</feature>
<evidence type="ECO:0000256" key="1">
    <source>
        <dbReference type="ARBA" id="ARBA00009051"/>
    </source>
</evidence>
<dbReference type="GO" id="GO:0008013">
    <property type="term" value="F:beta-catenin binding"/>
    <property type="evidence" value="ECO:0007669"/>
    <property type="project" value="InterPro"/>
</dbReference>
<dbReference type="PANTHER" id="PTHR12607:SF12">
    <property type="entry name" value="APC-LIKE, ISOFORM A-RELATED"/>
    <property type="match status" value="1"/>
</dbReference>
<dbReference type="InParanoid" id="A0A6P6XT17"/>
<sequence>KQQQQQKRIDSGISSASSSSSTMVSSIDSSSTTITTATLRNDDNSDDDDDDNDMNNKNKMIKNSEMLCSLLEMMKMSSTEEFAKKLCFMSESPLLCQEMRNCGYVPMLIRLIHQQTMDDHDDFNLEQLQQQQQSRVHRNLIQALNNIVQHTKRNRKELKILKILEDLKAFVEILLKKFLENQPDSTPESVDHPCNLIIDLYKMCSEQQSIEFIEYFGGVFVISEVIKIDYKCHGDSHNEDCYKIRLYSLMILTHVTFNNPQVKSLLGSKKSFLIVLIELLRISSNEDLIQAIAKVIQNLSWDTNYISMQTMRDVKTVTHLTNSMLIVKKESTIKCLLAALGNLTASSPQNKADFCRVNGGLEFLIKSMKITSNDNDSIRKNTSPDNNNSCKNTDNNDNKISKLSISVVEASGRILRNISSYLATEEKYRQILREHNVILMLLNHLESSSLDVVSNACVILSNLSVFTVLTEESSRDQILMIESNAITKLAKLIHSKHRTIREGAMATYKHLVTSHAYLIHSSFNNDGQQQQQQNQTNNHHQRLSTSLSISSFPMRKMKAIKNEIANLSTLNNLNNNNNDEIIPIDLSKSFNFGSSNHNRSRFSRSTSHDSIRRNINNNGQTIIMTKSTPDSSFVSASYQHQHHHLQQQSNNNKSNRSSLGNVNRKSTITTRITCDNNNHSSIISDGISSDYDIYSGDSKCQIPINNQTLGNNNNNNSHKAFIHQDETSEIIDDDNDELDYTTDFSERYKDDEDGHELSGRHHHHHHHSHRNRSGGGKPTSESVGEDSVKIYETEGTPLAFSLAPSLSDLHDIDLKSIYEDERENEDHLKKTKPKLSSKVSNTSLENNVDKTSKNTPNNLSPINLTSTIKLNRNVSRISSKSIDESNKKPILPPKPSSSTTTTTNDVIDRIIRTDKNNNNTRWNNDTKSTNENDHKTTDAEYFNQDSAIKFETEDTPAIFSHATSLSSLNVDDNDDDDNNQDHSSIVEQTTINVSITSNVEQSIGDDDDDDVTVMKSNDNDKDDKQMVNKCNENIVKEKFKENHCDDDFSRKKDSHDQQQQQSSSSITVKNETIKKSVSEDDDDDEDEQILKKCIEFALPTKKKSIKSSSSSSSSSTPKNSSITDTNNRRPLYNQQNNHHKSPRTNNNNNNNKQHSSSVMTKNSSQISIMTMNHQNNSNVIGQQSISSQQQSPLLRKSLSKPMIDVPSSGAQSVGAIGDQRRQFFVEDTPIQFSECHSSLSSLSFDSDNGIGNTSNNTATDSTTIAPNSDNNSNNNNNNNNNREESNQPHPPPSTESKTTKPTITVDDDVDDYQLLDAVINLGINSNVNTSSSASSGQNHTGNINKTTGIRSSSVVSTSSSMSHRQRNLANVAKTTKIQSQQQQQQQDSNQNVLGSLPKIHHNNVDNNFRQTSSNSGPINNNRSSRSMDRHYHHHQHHHHHDDNFDDDEKTYIICTQVSRESSSPAATTYPQRQSADGQSSNQCQSNVKNSPRKPKRDNTATNRTSPANHHKNVSKIIPIPTTRTTILNKNNQHQQQLQPTVINGNGDHSDTGSFDDRSAHSLLDNTKPPSIIDHHSLMSQSSASSIDSEISDIGIDNIPLRKSNSQDLLVAKAASNCAKEINTLVQSCVNDDDDDSSVKDSSSSLSTADGYHHHHHHSKFSSINDNQHSLMKTYNPLRNVPQQVSRTLPKMKPIAHHSNQTEPKQKREINKSSKVNTDDDDDDDDEMENGCDQRTYNKNDLKRNKNDQPIGYNYYESDQSDTDISEILPLDDYDPCATIISNNSTNPIDSVDGQTTTTTTTTNESNTATIVLYNKPNIDPNPSINDPFLAQMLSTSPQTAAAATAMMMNNKTRATKSLSSSSSTTMKHSSQPKSSASVHSFSHHNNNNNNSDESYGGHQLERLEDLESETRYRPNSRNRNNNNTNDRMEELDFTNGFNQQFNSFNQHHHHDRSLNFVQNSRSLQRGHKFMIMNNNTKADFEDRDMMFTSKHRKQVVQSHARYFQNKSSLSSSSSSSTVKTSSKYFDRHPIVGADAETNNEIDLLLDSPPRLSTTSTANHPLHHHHVGHSPLLSKQQQQQQSNNDNPTVSIKSKEKSLLSNIKSKLFSSPKPSKKHDNNNVKSKIKFWPRSKSTHDKLDQQQSPTIETLPTPALPLNQRHSLKTSASVSGGSQEFIDKSSVTGSMFDRLIPTRRSLANHHETMIMMKTNLTRSTTYDSLPIKDVVDDDNYPNQLSMMMMMNRSNHNISTTLKMSPK</sequence>
<dbReference type="GO" id="GO:0007399">
    <property type="term" value="P:nervous system development"/>
    <property type="evidence" value="ECO:0007669"/>
    <property type="project" value="TreeGrafter"/>
</dbReference>
<feature type="compositionally biased region" description="Polar residues" evidence="3">
    <location>
        <begin position="1152"/>
        <end position="1162"/>
    </location>
</feature>
<feature type="compositionally biased region" description="Basic and acidic residues" evidence="3">
    <location>
        <begin position="1547"/>
        <end position="1559"/>
    </location>
</feature>
<organism evidence="4 5">
    <name type="scientific">Dermatophagoides pteronyssinus</name>
    <name type="common">European house dust mite</name>
    <dbReference type="NCBI Taxonomy" id="6956"/>
    <lineage>
        <taxon>Eukaryota</taxon>
        <taxon>Metazoa</taxon>
        <taxon>Ecdysozoa</taxon>
        <taxon>Arthropoda</taxon>
        <taxon>Chelicerata</taxon>
        <taxon>Arachnida</taxon>
        <taxon>Acari</taxon>
        <taxon>Acariformes</taxon>
        <taxon>Sarcoptiformes</taxon>
        <taxon>Astigmata</taxon>
        <taxon>Psoroptidia</taxon>
        <taxon>Analgoidea</taxon>
        <taxon>Pyroglyphidae</taxon>
        <taxon>Dermatophagoidinae</taxon>
        <taxon>Dermatophagoides</taxon>
    </lineage>
</organism>
<feature type="compositionally biased region" description="Low complexity" evidence="3">
    <location>
        <begin position="1913"/>
        <end position="1925"/>
    </location>
</feature>
<feature type="compositionally biased region" description="Polar residues" evidence="3">
    <location>
        <begin position="1339"/>
        <end position="1350"/>
    </location>
</feature>
<feature type="region of interest" description="Disordered" evidence="3">
    <location>
        <begin position="1457"/>
        <end position="1518"/>
    </location>
</feature>
<feature type="region of interest" description="Disordered" evidence="3">
    <location>
        <begin position="821"/>
        <end position="864"/>
    </location>
</feature>
<feature type="compositionally biased region" description="Low complexity" evidence="3">
    <location>
        <begin position="646"/>
        <end position="658"/>
    </location>
</feature>
<feature type="region of interest" description="Disordered" evidence="3">
    <location>
        <begin position="1688"/>
        <end position="1757"/>
    </location>
</feature>
<dbReference type="GO" id="GO:0007026">
    <property type="term" value="P:negative regulation of microtubule depolymerization"/>
    <property type="evidence" value="ECO:0007669"/>
    <property type="project" value="TreeGrafter"/>
</dbReference>
<feature type="compositionally biased region" description="Low complexity" evidence="3">
    <location>
        <begin position="11"/>
        <end position="38"/>
    </location>
</feature>
<comment type="similarity">
    <text evidence="1">Belongs to the adenomatous polyposis coli (APC) family.</text>
</comment>
<keyword evidence="2" id="KW-0879">Wnt signaling pathway</keyword>
<feature type="compositionally biased region" description="Polar residues" evidence="3">
    <location>
        <begin position="375"/>
        <end position="384"/>
    </location>
</feature>
<feature type="region of interest" description="Disordered" evidence="3">
    <location>
        <begin position="1329"/>
        <end position="1445"/>
    </location>
</feature>
<feature type="region of interest" description="Disordered" evidence="3">
    <location>
        <begin position="1250"/>
        <end position="1304"/>
    </location>
</feature>
<dbReference type="OrthoDB" id="6516951at2759"/>
<dbReference type="GO" id="GO:0016477">
    <property type="term" value="P:cell migration"/>
    <property type="evidence" value="ECO:0007669"/>
    <property type="project" value="TreeGrafter"/>
</dbReference>
<evidence type="ECO:0000313" key="5">
    <source>
        <dbReference type="RefSeq" id="XP_027195049.1"/>
    </source>
</evidence>
<feature type="non-terminal residue" evidence="5">
    <location>
        <position position="2255"/>
    </location>
</feature>
<evidence type="ECO:0000313" key="4">
    <source>
        <dbReference type="Proteomes" id="UP000515146"/>
    </source>
</evidence>
<feature type="compositionally biased region" description="Basic residues" evidence="3">
    <location>
        <begin position="760"/>
        <end position="772"/>
    </location>
</feature>
<dbReference type="Pfam" id="PF00514">
    <property type="entry name" value="Arm"/>
    <property type="match status" value="1"/>
</dbReference>
<feature type="compositionally biased region" description="Acidic residues" evidence="3">
    <location>
        <begin position="1718"/>
        <end position="1729"/>
    </location>
</feature>
<feature type="compositionally biased region" description="Basic and acidic residues" evidence="3">
    <location>
        <begin position="1045"/>
        <end position="1056"/>
    </location>
</feature>
<dbReference type="InterPro" id="IPR026818">
    <property type="entry name" value="Apc_fam"/>
</dbReference>
<feature type="compositionally biased region" description="Basic and acidic residues" evidence="3">
    <location>
        <begin position="749"/>
        <end position="759"/>
    </location>
</feature>
<feature type="compositionally biased region" description="Polar residues" evidence="3">
    <location>
        <begin position="853"/>
        <end position="864"/>
    </location>
</feature>
<feature type="region of interest" description="Disordered" evidence="3">
    <location>
        <begin position="1"/>
        <end position="58"/>
    </location>
</feature>
<feature type="compositionally biased region" description="Low complexity" evidence="3">
    <location>
        <begin position="916"/>
        <end position="927"/>
    </location>
</feature>
<feature type="compositionally biased region" description="Basic and acidic residues" evidence="3">
    <location>
        <begin position="1735"/>
        <end position="1746"/>
    </location>
</feature>
<feature type="compositionally biased region" description="Low complexity" evidence="3">
    <location>
        <begin position="1853"/>
        <end position="1891"/>
    </location>
</feature>
<feature type="compositionally biased region" description="Low complexity" evidence="3">
    <location>
        <begin position="1294"/>
        <end position="1304"/>
    </location>
</feature>